<evidence type="ECO:0000256" key="5">
    <source>
        <dbReference type="ARBA" id="ARBA00022614"/>
    </source>
</evidence>
<sequence length="987" mass="113349">MFPLTSNIIELSYKSAIKYIKRLSEVLSNQTGYFIASDMHSYLGRWPTVVTRFLNFNAVRLVANISLNTASKKFDSIENEKIRREEDYEYEYKDQLDILRRHERLTVDSTNPQYMTAVFNGEFNRDILTYPELLTKTESIEMNKLSECLKTFTNKIDRKKIERENHIDKDIVKEMKKLKLFSLVIPEEFDGLNLNSQLSIRIFEELAVNPTITTMLLVHTEYAVRSILLYGTNNQQRYYLPDLASGELVGTACITEAHCGSDIRAIETTAKPKKHDEKIYVLNGKKMWITNGENAGLFLVYCKTNDKITHKDYDDRFSFFLVHRDMDGVKISPTISTLGLRGLGLTHIEFENVEIDSTQHLIGQLGEGLNILRNLHGYVRTTLSGMCVGVVKKLTELTVERCIKRESFDRKLIDNGLIQKKLFQIELDTYGMESMTYLTSGILDSFSMPIISIESAITKIFSTDKLYRIATDCLEIYGVEGIEIGHPIEQYLRDIRPWSMFDAPNDVLRLLTAWEGVTNVSSKLSDYVKKIRNPFDFPALTIANVLYELKEKAEIWRVPFTFKHDLWKCVHPSLGVPSKDLEYAIFVLRNTTKQAVVKSGRDIIDNQFYLRRLAEIAIEIYGMTAMLGRASRSYSVGLKNCDHEKALTFSYCTHAREHVTQLENEINQKEHSLGDEHMQHIAKRMLKAKGYTVTTPSIIVFYLFFVSRFLHKMGRLTPEIIEGSPQYLNPVGQYELSLRDLKIPVIENLGCTLNQFDTIDFTNNDLRKLDGFPYLPKLKTLYFGNCKISRIVEGLHQYIPNLDTIILSNNNIQELSDIDPLASLTKLTHISLTRNPIAMKKDYRLYVIHTLPNIRTLDFNRIRLKEKEAARKMFKTKSKEAAKNKNKSKTFVPGEGLDGKPQQQTSQTPKISKKDTEAIKKAILEAKSFEEVEKLKAILQSGQIPSELTGEKQNGHGDETMEQDEEENQQQQQDDEKQQSVGNAMEV</sequence>
<dbReference type="Pfam" id="PF00441">
    <property type="entry name" value="Acyl-CoA_dh_1"/>
    <property type="match status" value="1"/>
</dbReference>
<evidence type="ECO:0000256" key="13">
    <source>
        <dbReference type="ARBA" id="ARBA00023187"/>
    </source>
</evidence>
<comment type="subcellular location">
    <subcellularLocation>
        <location evidence="3">Mitochondrion</location>
    </subcellularLocation>
    <subcellularLocation>
        <location evidence="2">Nucleus</location>
    </subcellularLocation>
</comment>
<keyword evidence="11" id="KW-0560">Oxidoreductase</keyword>
<keyword evidence="9" id="KW-0274">FAD</keyword>
<dbReference type="Gene3D" id="2.40.110.10">
    <property type="entry name" value="Butyryl-CoA Dehydrogenase, subunit A, domain 2"/>
    <property type="match status" value="1"/>
</dbReference>
<feature type="domain" description="U2A'/phosphoprotein 32 family A C-terminal" evidence="17">
    <location>
        <begin position="840"/>
        <end position="858"/>
    </location>
</feature>
<dbReference type="Pfam" id="PF02770">
    <property type="entry name" value="Acyl-CoA_dh_M"/>
    <property type="match status" value="1"/>
</dbReference>
<comment type="similarity">
    <text evidence="4">Belongs to the acyl-CoA dehydrogenase family.</text>
</comment>
<name>A0A8S2CXI6_9BILA</name>
<feature type="region of interest" description="Disordered" evidence="16">
    <location>
        <begin position="874"/>
        <end position="914"/>
    </location>
</feature>
<evidence type="ECO:0000256" key="11">
    <source>
        <dbReference type="ARBA" id="ARBA00023002"/>
    </source>
</evidence>
<dbReference type="Pfam" id="PF02771">
    <property type="entry name" value="Acyl-CoA_dh_N"/>
    <property type="match status" value="1"/>
</dbReference>
<keyword evidence="7" id="KW-0747">Spliceosome</keyword>
<dbReference type="GO" id="GO:0016627">
    <property type="term" value="F:oxidoreductase activity, acting on the CH-CH group of donors"/>
    <property type="evidence" value="ECO:0007669"/>
    <property type="project" value="InterPro"/>
</dbReference>
<evidence type="ECO:0000256" key="6">
    <source>
        <dbReference type="ARBA" id="ARBA00022630"/>
    </source>
</evidence>
<dbReference type="PANTHER" id="PTHR10552:SF6">
    <property type="entry name" value="U2 SMALL NUCLEAR RIBONUCLEOPROTEIN A"/>
    <property type="match status" value="1"/>
</dbReference>
<accession>A0A8S2CXI6</accession>
<evidence type="ECO:0000256" key="12">
    <source>
        <dbReference type="ARBA" id="ARBA00023128"/>
    </source>
</evidence>
<keyword evidence="12" id="KW-0496">Mitochondrion</keyword>
<evidence type="ECO:0000256" key="15">
    <source>
        <dbReference type="ARBA" id="ARBA00024196"/>
    </source>
</evidence>
<keyword evidence="10" id="KW-0809">Transit peptide</keyword>
<dbReference type="Proteomes" id="UP000677228">
    <property type="component" value="Unassembled WGS sequence"/>
</dbReference>
<dbReference type="Proteomes" id="UP000682733">
    <property type="component" value="Unassembled WGS sequence"/>
</dbReference>
<dbReference type="InterPro" id="IPR009075">
    <property type="entry name" value="AcylCo_DH/oxidase_C"/>
</dbReference>
<evidence type="ECO:0000313" key="19">
    <source>
        <dbReference type="EMBL" id="CAF3613785.1"/>
    </source>
</evidence>
<dbReference type="InterPro" id="IPR049448">
    <property type="entry name" value="ACAD9/ACADV-like_C"/>
</dbReference>
<dbReference type="InterPro" id="IPR013786">
    <property type="entry name" value="AcylCoA_DH/ox_N"/>
</dbReference>
<dbReference type="EMBL" id="CAJNOK010001772">
    <property type="protein sequence ID" value="CAF0829257.1"/>
    <property type="molecule type" value="Genomic_DNA"/>
</dbReference>
<evidence type="ECO:0000256" key="7">
    <source>
        <dbReference type="ARBA" id="ARBA00022728"/>
    </source>
</evidence>
<dbReference type="GO" id="GO:0006631">
    <property type="term" value="P:fatty acid metabolic process"/>
    <property type="evidence" value="ECO:0007669"/>
    <property type="project" value="UniProtKB-ARBA"/>
</dbReference>
<dbReference type="SUPFAM" id="SSF52058">
    <property type="entry name" value="L domain-like"/>
    <property type="match status" value="1"/>
</dbReference>
<evidence type="ECO:0000256" key="10">
    <source>
        <dbReference type="ARBA" id="ARBA00022946"/>
    </source>
</evidence>
<evidence type="ECO:0000256" key="1">
    <source>
        <dbReference type="ARBA" id="ARBA00001974"/>
    </source>
</evidence>
<dbReference type="PROSITE" id="PS51450">
    <property type="entry name" value="LRR"/>
    <property type="match status" value="1"/>
</dbReference>
<dbReference type="InterPro" id="IPR006091">
    <property type="entry name" value="Acyl-CoA_Oxase/DH_mid-dom"/>
</dbReference>
<dbReference type="Pfam" id="PF21343">
    <property type="entry name" value="ACAD9-ACADV_C"/>
    <property type="match status" value="1"/>
</dbReference>
<dbReference type="GO" id="GO:0005739">
    <property type="term" value="C:mitochondrion"/>
    <property type="evidence" value="ECO:0007669"/>
    <property type="project" value="UniProtKB-SubCell"/>
</dbReference>
<dbReference type="GO" id="GO:0005681">
    <property type="term" value="C:spliceosomal complex"/>
    <property type="evidence" value="ECO:0007669"/>
    <property type="project" value="UniProtKB-KW"/>
</dbReference>
<dbReference type="Gene3D" id="1.10.540.10">
    <property type="entry name" value="Acyl-CoA dehydrogenase/oxidase, N-terminal domain"/>
    <property type="match status" value="1"/>
</dbReference>
<dbReference type="InterPro" id="IPR009100">
    <property type="entry name" value="AcylCoA_DH/oxidase_NM_dom_sf"/>
</dbReference>
<evidence type="ECO:0000313" key="18">
    <source>
        <dbReference type="EMBL" id="CAF0829257.1"/>
    </source>
</evidence>
<feature type="region of interest" description="Disordered" evidence="16">
    <location>
        <begin position="940"/>
        <end position="987"/>
    </location>
</feature>
<reference evidence="18" key="1">
    <citation type="submission" date="2021-02" db="EMBL/GenBank/DDBJ databases">
        <authorList>
            <person name="Nowell W R."/>
        </authorList>
    </citation>
    <scope>NUCLEOTIDE SEQUENCE</scope>
</reference>
<evidence type="ECO:0000256" key="2">
    <source>
        <dbReference type="ARBA" id="ARBA00004123"/>
    </source>
</evidence>
<evidence type="ECO:0000313" key="20">
    <source>
        <dbReference type="Proteomes" id="UP000677228"/>
    </source>
</evidence>
<dbReference type="Gene3D" id="1.20.140.10">
    <property type="entry name" value="Butyryl-CoA Dehydrogenase, subunit A, domain 3"/>
    <property type="match status" value="2"/>
</dbReference>
<dbReference type="SMART" id="SM00446">
    <property type="entry name" value="LRRcap"/>
    <property type="match status" value="1"/>
</dbReference>
<feature type="compositionally biased region" description="Basic and acidic residues" evidence="16">
    <location>
        <begin position="949"/>
        <end position="959"/>
    </location>
</feature>
<evidence type="ECO:0000256" key="3">
    <source>
        <dbReference type="ARBA" id="ARBA00004173"/>
    </source>
</evidence>
<dbReference type="AlphaFoldDB" id="A0A8S2CXI6"/>
<evidence type="ECO:0000256" key="9">
    <source>
        <dbReference type="ARBA" id="ARBA00022827"/>
    </source>
</evidence>
<dbReference type="GO" id="GO:0030620">
    <property type="term" value="F:U2 snRNA binding"/>
    <property type="evidence" value="ECO:0007669"/>
    <property type="project" value="InterPro"/>
</dbReference>
<dbReference type="InterPro" id="IPR032675">
    <property type="entry name" value="LRR_dom_sf"/>
</dbReference>
<dbReference type="GO" id="GO:0050660">
    <property type="term" value="F:flavin adenine dinucleotide binding"/>
    <property type="evidence" value="ECO:0007669"/>
    <property type="project" value="InterPro"/>
</dbReference>
<dbReference type="PANTHER" id="PTHR10552">
    <property type="entry name" value="U2 SMALL NUCLEAR RIBONUCLEOPROTEIN A"/>
    <property type="match status" value="1"/>
</dbReference>
<evidence type="ECO:0000256" key="4">
    <source>
        <dbReference type="ARBA" id="ARBA00009347"/>
    </source>
</evidence>
<keyword evidence="5" id="KW-0433">Leucine-rich repeat</keyword>
<dbReference type="InterPro" id="IPR046373">
    <property type="entry name" value="Acyl-CoA_Oxase/DH_mid-dom_sf"/>
</dbReference>
<keyword evidence="6" id="KW-0285">Flavoprotein</keyword>
<keyword evidence="14" id="KW-0539">Nucleus</keyword>
<dbReference type="SUPFAM" id="SSF47203">
    <property type="entry name" value="Acyl-CoA dehydrogenase C-terminal domain-like"/>
    <property type="match status" value="1"/>
</dbReference>
<dbReference type="SUPFAM" id="SSF56645">
    <property type="entry name" value="Acyl-CoA dehydrogenase NM domain-like"/>
    <property type="match status" value="1"/>
</dbReference>
<organism evidence="18 20">
    <name type="scientific">Didymodactylos carnosus</name>
    <dbReference type="NCBI Taxonomy" id="1234261"/>
    <lineage>
        <taxon>Eukaryota</taxon>
        <taxon>Metazoa</taxon>
        <taxon>Spiralia</taxon>
        <taxon>Gnathifera</taxon>
        <taxon>Rotifera</taxon>
        <taxon>Eurotatoria</taxon>
        <taxon>Bdelloidea</taxon>
        <taxon>Philodinida</taxon>
        <taxon>Philodinidae</taxon>
        <taxon>Didymodactylos</taxon>
    </lineage>
</organism>
<evidence type="ECO:0000256" key="16">
    <source>
        <dbReference type="SAM" id="MobiDB-lite"/>
    </source>
</evidence>
<evidence type="ECO:0000256" key="14">
    <source>
        <dbReference type="ARBA" id="ARBA00023242"/>
    </source>
</evidence>
<dbReference type="EMBL" id="CAJOBA010001772">
    <property type="protein sequence ID" value="CAF3613785.1"/>
    <property type="molecule type" value="Genomic_DNA"/>
</dbReference>
<dbReference type="Pfam" id="PF14580">
    <property type="entry name" value="LRR_9"/>
    <property type="match status" value="1"/>
</dbReference>
<dbReference type="InterPro" id="IPR003603">
    <property type="entry name" value="U2A'_phosphoprotein32A_C"/>
</dbReference>
<dbReference type="InterPro" id="IPR037069">
    <property type="entry name" value="AcylCoA_DH/ox_N_sf"/>
</dbReference>
<evidence type="ECO:0000256" key="8">
    <source>
        <dbReference type="ARBA" id="ARBA00022737"/>
    </source>
</evidence>
<dbReference type="GO" id="GO:0000398">
    <property type="term" value="P:mRNA splicing, via spliceosome"/>
    <property type="evidence" value="ECO:0007669"/>
    <property type="project" value="InterPro"/>
</dbReference>
<feature type="compositionally biased region" description="Basic and acidic residues" evidence="16">
    <location>
        <begin position="874"/>
        <end position="883"/>
    </location>
</feature>
<comment type="similarity">
    <text evidence="15">Belongs to the U2 small nuclear ribonucleoprotein A family.</text>
</comment>
<keyword evidence="8" id="KW-0677">Repeat</keyword>
<evidence type="ECO:0000259" key="17">
    <source>
        <dbReference type="SMART" id="SM00446"/>
    </source>
</evidence>
<protein>
    <recommendedName>
        <fullName evidence="17">U2A'/phosphoprotein 32 family A C-terminal domain-containing protein</fullName>
    </recommendedName>
</protein>
<proteinExistence type="inferred from homology"/>
<dbReference type="InterPro" id="IPR001611">
    <property type="entry name" value="Leu-rich_rpt"/>
</dbReference>
<feature type="compositionally biased region" description="Polar residues" evidence="16">
    <location>
        <begin position="901"/>
        <end position="910"/>
    </location>
</feature>
<keyword evidence="7" id="KW-0507">mRNA processing</keyword>
<keyword evidence="13" id="KW-0508">mRNA splicing</keyword>
<dbReference type="GO" id="GO:0005686">
    <property type="term" value="C:U2 snRNP"/>
    <property type="evidence" value="ECO:0007669"/>
    <property type="project" value="TreeGrafter"/>
</dbReference>
<comment type="caution">
    <text evidence="18">The sequence shown here is derived from an EMBL/GenBank/DDBJ whole genome shotgun (WGS) entry which is preliminary data.</text>
</comment>
<dbReference type="Gene3D" id="3.80.10.10">
    <property type="entry name" value="Ribonuclease Inhibitor"/>
    <property type="match status" value="1"/>
</dbReference>
<gene>
    <name evidence="18" type="ORF">OVA965_LOCUS6058</name>
    <name evidence="19" type="ORF">TMI583_LOCUS6054</name>
</gene>
<comment type="cofactor">
    <cofactor evidence="1">
        <name>FAD</name>
        <dbReference type="ChEBI" id="CHEBI:57692"/>
    </cofactor>
</comment>
<dbReference type="InterPro" id="IPR044640">
    <property type="entry name" value="RU2A"/>
</dbReference>
<dbReference type="InterPro" id="IPR036250">
    <property type="entry name" value="AcylCo_DH-like_C"/>
</dbReference>
<dbReference type="FunFam" id="3.80.10.10:FF:000026">
    <property type="entry name" value="U2 small nuclear ribonucleoprotein A"/>
    <property type="match status" value="1"/>
</dbReference>